<evidence type="ECO:0000256" key="1">
    <source>
        <dbReference type="SAM" id="Phobius"/>
    </source>
</evidence>
<feature type="transmembrane region" description="Helical" evidence="1">
    <location>
        <begin position="85"/>
        <end position="107"/>
    </location>
</feature>
<feature type="transmembrane region" description="Helical" evidence="1">
    <location>
        <begin position="152"/>
        <end position="170"/>
    </location>
</feature>
<reference evidence="2 3" key="1">
    <citation type="journal article" date="2019" name="Commun. Biol.">
        <title>The bagworm genome reveals a unique fibroin gene that provides high tensile strength.</title>
        <authorList>
            <person name="Kono N."/>
            <person name="Nakamura H."/>
            <person name="Ohtoshi R."/>
            <person name="Tomita M."/>
            <person name="Numata K."/>
            <person name="Arakawa K."/>
        </authorList>
    </citation>
    <scope>NUCLEOTIDE SEQUENCE [LARGE SCALE GENOMIC DNA]</scope>
</reference>
<name>A0A4C1WDB9_EUMVA</name>
<gene>
    <name evidence="2" type="ORF">EVAR_24673_1</name>
</gene>
<keyword evidence="1" id="KW-0812">Transmembrane</keyword>
<feature type="transmembrane region" description="Helical" evidence="1">
    <location>
        <begin position="27"/>
        <end position="47"/>
    </location>
</feature>
<keyword evidence="1" id="KW-1133">Transmembrane helix</keyword>
<evidence type="ECO:0008006" key="4">
    <source>
        <dbReference type="Google" id="ProtNLM"/>
    </source>
</evidence>
<proteinExistence type="predicted"/>
<accession>A0A4C1WDB9</accession>
<comment type="caution">
    <text evidence="2">The sequence shown here is derived from an EMBL/GenBank/DDBJ whole genome shotgun (WGS) entry which is preliminary data.</text>
</comment>
<dbReference type="AlphaFoldDB" id="A0A4C1WDB9"/>
<keyword evidence="1" id="KW-0472">Membrane</keyword>
<dbReference type="EMBL" id="BGZK01000543">
    <property type="protein sequence ID" value="GBP49368.1"/>
    <property type="molecule type" value="Genomic_DNA"/>
</dbReference>
<sequence length="241" mass="28216">MDVLNASQNFSENLSQLNHYPPTTVRVLWLIGIFTSVLGLILQMFLLCVLPKCRRYDEFALFQLTIVRVLNTTGEHVLIFNVLSVPYHFVIFWNFYTDLSLACWMFLFTKNLFDRIVLVFVNNDRHRLSIDFTVTWLVPVPLALVAPYAFSTAYYITFCAIKLIITSVNVRSFKKSKLSRQTAFRSFIRSKVMRGLHTHTHTYTHTHTHKHTHTLTRTHIQTRTHARKHAGGVSERERVRF</sequence>
<protein>
    <recommendedName>
        <fullName evidence="4">G-protein coupled receptors family 1 profile domain-containing protein</fullName>
    </recommendedName>
</protein>
<dbReference type="OrthoDB" id="7200218at2759"/>
<keyword evidence="3" id="KW-1185">Reference proteome</keyword>
<evidence type="ECO:0000313" key="3">
    <source>
        <dbReference type="Proteomes" id="UP000299102"/>
    </source>
</evidence>
<dbReference type="Proteomes" id="UP000299102">
    <property type="component" value="Unassembled WGS sequence"/>
</dbReference>
<evidence type="ECO:0000313" key="2">
    <source>
        <dbReference type="EMBL" id="GBP49368.1"/>
    </source>
</evidence>
<organism evidence="2 3">
    <name type="scientific">Eumeta variegata</name>
    <name type="common">Bagworm moth</name>
    <name type="synonym">Eumeta japonica</name>
    <dbReference type="NCBI Taxonomy" id="151549"/>
    <lineage>
        <taxon>Eukaryota</taxon>
        <taxon>Metazoa</taxon>
        <taxon>Ecdysozoa</taxon>
        <taxon>Arthropoda</taxon>
        <taxon>Hexapoda</taxon>
        <taxon>Insecta</taxon>
        <taxon>Pterygota</taxon>
        <taxon>Neoptera</taxon>
        <taxon>Endopterygota</taxon>
        <taxon>Lepidoptera</taxon>
        <taxon>Glossata</taxon>
        <taxon>Ditrysia</taxon>
        <taxon>Tineoidea</taxon>
        <taxon>Psychidae</taxon>
        <taxon>Oiketicinae</taxon>
        <taxon>Eumeta</taxon>
    </lineage>
</organism>